<name>A0A6P8IEY8_ACTTE</name>
<organism evidence="4 5">
    <name type="scientific">Actinia tenebrosa</name>
    <name type="common">Australian red waratah sea anemone</name>
    <dbReference type="NCBI Taxonomy" id="6105"/>
    <lineage>
        <taxon>Eukaryota</taxon>
        <taxon>Metazoa</taxon>
        <taxon>Cnidaria</taxon>
        <taxon>Anthozoa</taxon>
        <taxon>Hexacorallia</taxon>
        <taxon>Actiniaria</taxon>
        <taxon>Actiniidae</taxon>
        <taxon>Actinia</taxon>
    </lineage>
</organism>
<dbReference type="Gene3D" id="3.40.50.300">
    <property type="entry name" value="P-loop containing nucleotide triphosphate hydrolases"/>
    <property type="match status" value="1"/>
</dbReference>
<dbReference type="CDD" id="cd00009">
    <property type="entry name" value="AAA"/>
    <property type="match status" value="1"/>
</dbReference>
<dbReference type="RefSeq" id="XP_031564980.1">
    <property type="nucleotide sequence ID" value="XM_031709120.1"/>
</dbReference>
<sequence length="1043" mass="119343">MATPNTLEHNNWLTVGEALLVTKTVLEHYIQNVVSHWHQMLLKRLKKAGPCASPAKCEPPAFLCRSCKVWYYELCKHHKGDSKKISWNNTNCTKWAQQSQGAWEVAKVFMANLGKMKSQVIDAKSTDIAGLLNILRFYPDEAFRGNPVSRPGRQTIEDVTNHARNPWAHSAKQEMTTKEKEKSLKSLTLFLKENALKSESGVGEGLNGLQKLDSDGITNISISESNCLKLLALELPAKVDQIKDEVKALKSTLNLQEYDISQVKSTISDISSSVERMLKNNSCETQQQRSDLQVLREDVCELEQAVETKLANLEKNQKHLEVRQDRLEENRRISEKINLDAACEPLQSRLPDFQDKVFGRDADIENAANLIRHVQKPCVVLTGAPGFGKTTVAINLAHELKTSKVCLFQSLREMRLRKDVCSALLAQVGQHPKDNEMEELLHWARSLKEEVVFILDNAEDVLQNDKDAFCDLLQNLRNINSRFIQFVITSRERFALSTMEVTAVEIKELNTEKGIEVIRSMIPEGNICGDSETFTELVNLCGGIPLALRMIGSILDCVDVTSLIQELKSFPMETLEDTTLPSYHQSIRAAFECSFQKLDKSLQAKLVRLSVFRGPFTQQAAASILDCQKRHALAGKVLRELTNKSLLTKLDDSDKRYEMHSLIQKYLMDVKREPYQNDFVDATSKFIDYYTSVIIEGHKLFWSKDEFKRSIEMFRSDNLNIEIALEMCYQDAEKMQTFFSNVWSVSMYLEMCVSLEKLNKFLESCSSSAATQNKNGVEMGAQCFLAYYEWKKAGDSEKYQTLFNNAKKLYEEEEKSLCPSQKWLYKHSYGMLLDQKKEFDKAFQVTNEAEQIAESNTDTTDLALTLNQLGIIEKHRKNYREAELWLTKGHEKRKEVLGEDHILSVPKHLADLYLQQGKHAKALVLYEKGLHTYKAIDMDKEKQCIYLLKNMGACCFQLEEVDKSLEYFHKAMELAERRLYGDQKVKVLLYSELANVCSKQNASQTREYAQNALEMAKRLEMWWGGKQQTENIMKQLDEAEKAD</sequence>
<dbReference type="Pfam" id="PF13424">
    <property type="entry name" value="TPR_12"/>
    <property type="match status" value="2"/>
</dbReference>
<reference evidence="5" key="1">
    <citation type="submission" date="2025-08" db="UniProtKB">
        <authorList>
            <consortium name="RefSeq"/>
        </authorList>
    </citation>
    <scope>IDENTIFICATION</scope>
    <source>
        <tissue evidence="5">Tentacle</tissue>
    </source>
</reference>
<proteinExistence type="predicted"/>
<keyword evidence="1" id="KW-0802">TPR repeat</keyword>
<dbReference type="PRINTS" id="PR00364">
    <property type="entry name" value="DISEASERSIST"/>
</dbReference>
<dbReference type="PROSITE" id="PS50005">
    <property type="entry name" value="TPR"/>
    <property type="match status" value="1"/>
</dbReference>
<dbReference type="AlphaFoldDB" id="A0A6P8IEY8"/>
<dbReference type="Pfam" id="PF13401">
    <property type="entry name" value="AAA_22"/>
    <property type="match status" value="1"/>
</dbReference>
<dbReference type="SUPFAM" id="SSF52540">
    <property type="entry name" value="P-loop containing nucleoside triphosphate hydrolases"/>
    <property type="match status" value="1"/>
</dbReference>
<dbReference type="KEGG" id="aten:116300283"/>
<dbReference type="InterPro" id="IPR027897">
    <property type="entry name" value="DUF4559"/>
</dbReference>
<evidence type="ECO:0000259" key="3">
    <source>
        <dbReference type="Pfam" id="PF13401"/>
    </source>
</evidence>
<dbReference type="GO" id="GO:0043531">
    <property type="term" value="F:ADP binding"/>
    <property type="evidence" value="ECO:0007669"/>
    <property type="project" value="InterPro"/>
</dbReference>
<dbReference type="SUPFAM" id="SSF48452">
    <property type="entry name" value="TPR-like"/>
    <property type="match status" value="1"/>
</dbReference>
<dbReference type="InterPro" id="IPR036388">
    <property type="entry name" value="WH-like_DNA-bd_sf"/>
</dbReference>
<dbReference type="InterPro" id="IPR011990">
    <property type="entry name" value="TPR-like_helical_dom_sf"/>
</dbReference>
<dbReference type="OrthoDB" id="5958797at2759"/>
<evidence type="ECO:0000256" key="2">
    <source>
        <dbReference type="SAM" id="Coils"/>
    </source>
</evidence>
<dbReference type="Pfam" id="PF15112">
    <property type="entry name" value="DUF4559"/>
    <property type="match status" value="1"/>
</dbReference>
<dbReference type="Gene3D" id="1.10.10.10">
    <property type="entry name" value="Winged helix-like DNA-binding domain superfamily/Winged helix DNA-binding domain"/>
    <property type="match status" value="1"/>
</dbReference>
<dbReference type="InterPro" id="IPR027417">
    <property type="entry name" value="P-loop_NTPase"/>
</dbReference>
<gene>
    <name evidence="5" type="primary">LOC116300283</name>
</gene>
<evidence type="ECO:0000256" key="1">
    <source>
        <dbReference type="PROSITE-ProRule" id="PRU00339"/>
    </source>
</evidence>
<dbReference type="InterPro" id="IPR049945">
    <property type="entry name" value="AAA_22"/>
</dbReference>
<keyword evidence="4" id="KW-1185">Reference proteome</keyword>
<evidence type="ECO:0000313" key="5">
    <source>
        <dbReference type="RefSeq" id="XP_031564980.1"/>
    </source>
</evidence>
<dbReference type="GeneID" id="116300283"/>
<feature type="domain" description="ORC1/DEAH AAA+ ATPase" evidence="3">
    <location>
        <begin position="375"/>
        <end position="481"/>
    </location>
</feature>
<accession>A0A6P8IEY8</accession>
<evidence type="ECO:0000313" key="4">
    <source>
        <dbReference type="Proteomes" id="UP000515163"/>
    </source>
</evidence>
<dbReference type="PANTHER" id="PTHR47691:SF3">
    <property type="entry name" value="HTH-TYPE TRANSCRIPTIONAL REGULATOR RV0890C-RELATED"/>
    <property type="match status" value="1"/>
</dbReference>
<dbReference type="SMART" id="SM00028">
    <property type="entry name" value="TPR"/>
    <property type="match status" value="4"/>
</dbReference>
<dbReference type="Proteomes" id="UP000515163">
    <property type="component" value="Unplaced"/>
</dbReference>
<dbReference type="PANTHER" id="PTHR47691">
    <property type="entry name" value="REGULATOR-RELATED"/>
    <property type="match status" value="1"/>
</dbReference>
<feature type="coiled-coil region" evidence="2">
    <location>
        <begin position="303"/>
        <end position="330"/>
    </location>
</feature>
<feature type="repeat" description="TPR" evidence="1">
    <location>
        <begin position="945"/>
        <end position="978"/>
    </location>
</feature>
<keyword evidence="2" id="KW-0175">Coiled coil</keyword>
<dbReference type="InParanoid" id="A0A6P8IEY8"/>
<dbReference type="InterPro" id="IPR019734">
    <property type="entry name" value="TPR_rpt"/>
</dbReference>
<protein>
    <submittedName>
        <fullName evidence="5">Uncharacterized protein LOC116300283</fullName>
    </submittedName>
</protein>
<dbReference type="Gene3D" id="1.25.40.10">
    <property type="entry name" value="Tetratricopeptide repeat domain"/>
    <property type="match status" value="2"/>
</dbReference>